<dbReference type="InterPro" id="IPR008279">
    <property type="entry name" value="PEP-util_enz_mobile_dom"/>
</dbReference>
<dbReference type="AlphaFoldDB" id="A0A2N3PM64"/>
<dbReference type="EMBL" id="PIUM01000055">
    <property type="protein sequence ID" value="PKU21499.1"/>
    <property type="molecule type" value="Genomic_DNA"/>
</dbReference>
<comment type="subcellular location">
    <subcellularLocation>
        <location evidence="4 17">Cytoplasm</location>
    </subcellularLocation>
</comment>
<evidence type="ECO:0000256" key="19">
    <source>
        <dbReference type="PIRSR" id="PIRSR000732-2"/>
    </source>
</evidence>
<dbReference type="InterPro" id="IPR036637">
    <property type="entry name" value="Phosphohistidine_dom_sf"/>
</dbReference>
<comment type="caution">
    <text evidence="24">The sequence shown here is derived from an EMBL/GenBank/DDBJ whole genome shotgun (WGS) entry which is preliminary data.</text>
</comment>
<evidence type="ECO:0000256" key="18">
    <source>
        <dbReference type="PIRSR" id="PIRSR000732-1"/>
    </source>
</evidence>
<organism evidence="24 25">
    <name type="scientific">Telmatospirillum siberiense</name>
    <dbReference type="NCBI Taxonomy" id="382514"/>
    <lineage>
        <taxon>Bacteria</taxon>
        <taxon>Pseudomonadati</taxon>
        <taxon>Pseudomonadota</taxon>
        <taxon>Alphaproteobacteria</taxon>
        <taxon>Rhodospirillales</taxon>
        <taxon>Rhodospirillaceae</taxon>
        <taxon>Telmatospirillum</taxon>
    </lineage>
</organism>
<keyword evidence="10 17" id="KW-0762">Sugar transport</keyword>
<feature type="binding site" evidence="19">
    <location>
        <position position="319"/>
    </location>
    <ligand>
        <name>phosphoenolpyruvate</name>
        <dbReference type="ChEBI" id="CHEBI:58702"/>
    </ligand>
</feature>
<evidence type="ECO:0000256" key="14">
    <source>
        <dbReference type="ARBA" id="ARBA00022777"/>
    </source>
</evidence>
<feature type="binding site" evidence="19">
    <location>
        <begin position="478"/>
        <end position="479"/>
    </location>
    <ligand>
        <name>phosphoenolpyruvate</name>
        <dbReference type="ChEBI" id="CHEBI:58702"/>
    </ligand>
</feature>
<dbReference type="InterPro" id="IPR040442">
    <property type="entry name" value="Pyrv_kinase-like_dom_sf"/>
</dbReference>
<dbReference type="Gene3D" id="1.10.274.10">
    <property type="entry name" value="PtsI, HPr-binding domain"/>
    <property type="match status" value="1"/>
</dbReference>
<dbReference type="Proteomes" id="UP000233293">
    <property type="component" value="Unassembled WGS sequence"/>
</dbReference>
<dbReference type="Pfam" id="PF00391">
    <property type="entry name" value="PEP-utilizers"/>
    <property type="match status" value="1"/>
</dbReference>
<evidence type="ECO:0000256" key="17">
    <source>
        <dbReference type="PIRNR" id="PIRNR000732"/>
    </source>
</evidence>
<feature type="binding site" evidence="19">
    <location>
        <position position="355"/>
    </location>
    <ligand>
        <name>phosphoenolpyruvate</name>
        <dbReference type="ChEBI" id="CHEBI:58702"/>
    </ligand>
</feature>
<evidence type="ECO:0000256" key="12">
    <source>
        <dbReference type="ARBA" id="ARBA00022683"/>
    </source>
</evidence>
<dbReference type="Gene3D" id="3.20.20.60">
    <property type="entry name" value="Phosphoenolpyruvate-binding domains"/>
    <property type="match status" value="1"/>
</dbReference>
<keyword evidence="9 17" id="KW-0963">Cytoplasm</keyword>
<accession>A0A2N3PM64</accession>
<evidence type="ECO:0000256" key="15">
    <source>
        <dbReference type="ARBA" id="ARBA00022842"/>
    </source>
</evidence>
<evidence type="ECO:0000259" key="23">
    <source>
        <dbReference type="Pfam" id="PF05524"/>
    </source>
</evidence>
<keyword evidence="15 17" id="KW-0460">Magnesium</keyword>
<keyword evidence="12 17" id="KW-0598">Phosphotransferase system</keyword>
<dbReference type="InterPro" id="IPR015813">
    <property type="entry name" value="Pyrv/PenolPyrv_kinase-like_dom"/>
</dbReference>
<evidence type="ECO:0000256" key="16">
    <source>
        <dbReference type="ARBA" id="ARBA00033235"/>
    </source>
</evidence>
<dbReference type="InterPro" id="IPR024692">
    <property type="entry name" value="PTS_EI"/>
</dbReference>
<evidence type="ECO:0000256" key="3">
    <source>
        <dbReference type="ARBA" id="ARBA00002728"/>
    </source>
</evidence>
<dbReference type="InterPro" id="IPR006318">
    <property type="entry name" value="PTS_EI-like"/>
</dbReference>
<evidence type="ECO:0000256" key="8">
    <source>
        <dbReference type="ARBA" id="ARBA00022448"/>
    </source>
</evidence>
<keyword evidence="8 17" id="KW-0813">Transport</keyword>
<evidence type="ECO:0000256" key="10">
    <source>
        <dbReference type="ARBA" id="ARBA00022597"/>
    </source>
</evidence>
<dbReference type="GO" id="GO:0046872">
    <property type="term" value="F:metal ion binding"/>
    <property type="evidence" value="ECO:0007669"/>
    <property type="project" value="UniProtKB-KW"/>
</dbReference>
<comment type="cofactor">
    <cofactor evidence="2 17 20">
        <name>Mg(2+)</name>
        <dbReference type="ChEBI" id="CHEBI:18420"/>
    </cofactor>
</comment>
<comment type="similarity">
    <text evidence="5 17">Belongs to the PEP-utilizing enzyme family.</text>
</comment>
<evidence type="ECO:0000256" key="9">
    <source>
        <dbReference type="ARBA" id="ARBA00022490"/>
    </source>
</evidence>
<dbReference type="OrthoDB" id="9765468at2"/>
<evidence type="ECO:0000256" key="5">
    <source>
        <dbReference type="ARBA" id="ARBA00007837"/>
    </source>
</evidence>
<dbReference type="InterPro" id="IPR000121">
    <property type="entry name" value="PEP_util_C"/>
</dbReference>
<keyword evidence="13 17" id="KW-0479">Metal-binding</keyword>
<dbReference type="PIRSF" id="PIRSF000732">
    <property type="entry name" value="PTS_enzyme_I"/>
    <property type="match status" value="1"/>
</dbReference>
<dbReference type="SUPFAM" id="SSF51621">
    <property type="entry name" value="Phosphoenolpyruvate/pyruvate domain"/>
    <property type="match status" value="1"/>
</dbReference>
<dbReference type="InterPro" id="IPR036618">
    <property type="entry name" value="PtsI_HPr-bd_sf"/>
</dbReference>
<evidence type="ECO:0000313" key="24">
    <source>
        <dbReference type="EMBL" id="PKU21499.1"/>
    </source>
</evidence>
<evidence type="ECO:0000313" key="25">
    <source>
        <dbReference type="Proteomes" id="UP000233293"/>
    </source>
</evidence>
<dbReference type="SUPFAM" id="SSF52009">
    <property type="entry name" value="Phosphohistidine domain"/>
    <property type="match status" value="1"/>
</dbReference>
<feature type="binding site" evidence="19">
    <location>
        <position position="489"/>
    </location>
    <ligand>
        <name>phosphoenolpyruvate</name>
        <dbReference type="ChEBI" id="CHEBI:58702"/>
    </ligand>
</feature>
<dbReference type="SUPFAM" id="SSF47831">
    <property type="entry name" value="Enzyme I of the PEP:sugar phosphotransferase system HPr-binding (sub)domain"/>
    <property type="match status" value="1"/>
</dbReference>
<dbReference type="Pfam" id="PF05524">
    <property type="entry name" value="PEP-utilisers_N"/>
    <property type="match status" value="1"/>
</dbReference>
<evidence type="ECO:0000256" key="7">
    <source>
        <dbReference type="ARBA" id="ARBA00016544"/>
    </source>
</evidence>
<feature type="binding site" evidence="20">
    <location>
        <position position="479"/>
    </location>
    <ligand>
        <name>Mg(2+)</name>
        <dbReference type="ChEBI" id="CHEBI:18420"/>
    </ligand>
</feature>
<name>A0A2N3PM64_9PROT</name>
<proteinExistence type="inferred from homology"/>
<feature type="domain" description="PEP-utilising enzyme mobile" evidence="21">
    <location>
        <begin position="176"/>
        <end position="248"/>
    </location>
</feature>
<dbReference type="InterPro" id="IPR008731">
    <property type="entry name" value="PTS_EIN"/>
</dbReference>
<evidence type="ECO:0000256" key="13">
    <source>
        <dbReference type="ARBA" id="ARBA00022723"/>
    </source>
</evidence>
<dbReference type="InterPro" id="IPR023151">
    <property type="entry name" value="PEP_util_CS"/>
</dbReference>
<keyword evidence="25" id="KW-1185">Reference proteome</keyword>
<dbReference type="Pfam" id="PF02896">
    <property type="entry name" value="PEP-utilizers_C"/>
    <property type="match status" value="1"/>
</dbReference>
<comment type="catalytic activity">
    <reaction evidence="1 17">
        <text>L-histidyl-[protein] + phosphoenolpyruvate = N(pros)-phospho-L-histidyl-[protein] + pyruvate</text>
        <dbReference type="Rhea" id="RHEA:23880"/>
        <dbReference type="Rhea" id="RHEA-COMP:9745"/>
        <dbReference type="Rhea" id="RHEA-COMP:9746"/>
        <dbReference type="ChEBI" id="CHEBI:15361"/>
        <dbReference type="ChEBI" id="CHEBI:29979"/>
        <dbReference type="ChEBI" id="CHEBI:58702"/>
        <dbReference type="ChEBI" id="CHEBI:64837"/>
        <dbReference type="EC" id="2.7.3.9"/>
    </reaction>
</comment>
<sequence length="600" mass="64676">MTDTPDRPSVLPVSVPQDEQIFHGLGVSPGVAIGVAHLHDSGKVNVPEFKISPDGLDAERSRFAEAVARASRQVSLLQRKARSMPGSTGEELGYLLDAYQQMLKGSRLVRGVDRRIREERINAEAAVQCEIDQIVQGFASMDDAYLAARIEDIRDVGRRLIRNLTKTPFKPFALLPRNAVILAEELTPADTALLDPAKVAGFATVLGGGASHTAIMARSLGLPAIVGMSGLLNRAGDGAVAVIDGTEGKVILNPTAETLVAYRRKRAHFLKQRRQLHRLHKVPAVTRDGTSISLQANLELPAEIDGVLAAGAAGVGLLRSEFLYMNRSDLPGEDEQYEIMAQLVRRLEGRPLTIRTLDAGGDKMPESLGFGDGPNPALGLRAIRLSLKHPEILETQLAAILRVGALGPVRILLPMVSAVEELQAVRGVMEQVVRRLKRRHVPIASPLPPIGTMIEVPGAALAADALAWQSDFFAIGTNDLTQYTLAIDRADEAVAYLYNPLHPAVLRLVQFSAEAALRARIPICVCGEIAGDPRYTALLLGLGIRELSMAATNIPRVKQRVRCLDLVAAAGRARVIMDQSDSTRIARLVDDFNSGLPDGS</sequence>
<evidence type="ECO:0000256" key="11">
    <source>
        <dbReference type="ARBA" id="ARBA00022679"/>
    </source>
</evidence>
<dbReference type="PANTHER" id="PTHR46244">
    <property type="entry name" value="PHOSPHOENOLPYRUVATE-PROTEIN PHOSPHOTRANSFERASE"/>
    <property type="match status" value="1"/>
</dbReference>
<feature type="domain" description="Phosphotransferase system enzyme I N-terminal" evidence="23">
    <location>
        <begin position="23"/>
        <end position="149"/>
    </location>
</feature>
<feature type="binding site" evidence="20">
    <location>
        <position position="455"/>
    </location>
    <ligand>
        <name>Mg(2+)</name>
        <dbReference type="ChEBI" id="CHEBI:18420"/>
    </ligand>
</feature>
<keyword evidence="14 17" id="KW-0418">Kinase</keyword>
<comment type="function">
    <text evidence="3 17">General (non sugar-specific) component of the phosphoenolpyruvate-dependent sugar phosphotransferase system (sugar PTS). This major carbohydrate active-transport system catalyzes the phosphorylation of incoming sugar substrates concomitantly with their translocation across the cell membrane. Enzyme I transfers the phosphoryl group from phosphoenolpyruvate (PEP) to the phosphoryl carrier protein (HPr).</text>
</comment>
<keyword evidence="24" id="KW-0670">Pyruvate</keyword>
<evidence type="ECO:0000256" key="4">
    <source>
        <dbReference type="ARBA" id="ARBA00004496"/>
    </source>
</evidence>
<dbReference type="GO" id="GO:0016301">
    <property type="term" value="F:kinase activity"/>
    <property type="evidence" value="ECO:0007669"/>
    <property type="project" value="UniProtKB-KW"/>
</dbReference>
<keyword evidence="11 17" id="KW-0808">Transferase</keyword>
<dbReference type="Gene3D" id="3.50.30.10">
    <property type="entry name" value="Phosphohistidine domain"/>
    <property type="match status" value="1"/>
</dbReference>
<dbReference type="PRINTS" id="PR01736">
    <property type="entry name" value="PHPHTRNFRASE"/>
</dbReference>
<reference evidence="25" key="1">
    <citation type="submission" date="2017-12" db="EMBL/GenBank/DDBJ databases">
        <title>Draft genome sequence of Telmatospirillum siberiense 26-4b1T, an acidotolerant peatland alphaproteobacterium potentially involved in sulfur cycling.</title>
        <authorList>
            <person name="Hausmann B."/>
            <person name="Pjevac P."/>
            <person name="Schreck K."/>
            <person name="Herbold C.W."/>
            <person name="Daims H."/>
            <person name="Wagner M."/>
            <person name="Pester M."/>
            <person name="Loy A."/>
        </authorList>
    </citation>
    <scope>NUCLEOTIDE SEQUENCE [LARGE SCALE GENOMIC DNA]</scope>
    <source>
        <strain evidence="25">26-4b1</strain>
    </source>
</reference>
<evidence type="ECO:0000256" key="1">
    <source>
        <dbReference type="ARBA" id="ARBA00000683"/>
    </source>
</evidence>
<dbReference type="NCBIfam" id="TIGR01417">
    <property type="entry name" value="PTS_I_fam"/>
    <property type="match status" value="1"/>
</dbReference>
<feature type="active site" description="Proton donor" evidence="18">
    <location>
        <position position="526"/>
    </location>
</feature>
<dbReference type="PROSITE" id="PS00742">
    <property type="entry name" value="PEP_ENZYMES_2"/>
    <property type="match status" value="1"/>
</dbReference>
<dbReference type="InterPro" id="IPR050499">
    <property type="entry name" value="PEP-utilizing_PTS_enzyme"/>
</dbReference>
<dbReference type="EC" id="2.7.3.9" evidence="6 17"/>
<dbReference type="GO" id="GO:0009401">
    <property type="term" value="P:phosphoenolpyruvate-dependent sugar phosphotransferase system"/>
    <property type="evidence" value="ECO:0007669"/>
    <property type="project" value="UniProtKB-KW"/>
</dbReference>
<evidence type="ECO:0000259" key="21">
    <source>
        <dbReference type="Pfam" id="PF00391"/>
    </source>
</evidence>
<evidence type="ECO:0000256" key="6">
    <source>
        <dbReference type="ARBA" id="ARBA00012232"/>
    </source>
</evidence>
<evidence type="ECO:0000259" key="22">
    <source>
        <dbReference type="Pfam" id="PF02896"/>
    </source>
</evidence>
<evidence type="ECO:0000256" key="20">
    <source>
        <dbReference type="PIRSR" id="PIRSR000732-3"/>
    </source>
</evidence>
<protein>
    <recommendedName>
        <fullName evidence="7 17">Phosphoenolpyruvate-protein phosphotransferase</fullName>
        <ecNumber evidence="6 17">2.7.3.9</ecNumber>
    </recommendedName>
    <alternativeName>
        <fullName evidence="16 17">Phosphotransferase system, enzyme I</fullName>
    </alternativeName>
</protein>
<evidence type="ECO:0000256" key="2">
    <source>
        <dbReference type="ARBA" id="ARBA00001946"/>
    </source>
</evidence>
<dbReference type="RefSeq" id="WP_101253656.1">
    <property type="nucleotide sequence ID" value="NZ_PIUM01000055.1"/>
</dbReference>
<dbReference type="GO" id="GO:0008965">
    <property type="term" value="F:phosphoenolpyruvate-protein phosphotransferase activity"/>
    <property type="evidence" value="ECO:0007669"/>
    <property type="project" value="UniProtKB-EC"/>
</dbReference>
<dbReference type="GO" id="GO:0005737">
    <property type="term" value="C:cytoplasm"/>
    <property type="evidence" value="ECO:0007669"/>
    <property type="project" value="UniProtKB-SubCell"/>
</dbReference>
<feature type="domain" description="PEP-utilising enzyme C-terminal" evidence="22">
    <location>
        <begin position="274"/>
        <end position="563"/>
    </location>
</feature>
<feature type="active site" description="Tele-phosphohistidine intermediate" evidence="18">
    <location>
        <position position="212"/>
    </location>
</feature>
<gene>
    <name evidence="24" type="primary">ptsP</name>
    <name evidence="24" type="ORF">CWS72_26400</name>
</gene>
<dbReference type="PANTHER" id="PTHR46244:SF3">
    <property type="entry name" value="PHOSPHOENOLPYRUVATE-PROTEIN PHOSPHOTRANSFERASE"/>
    <property type="match status" value="1"/>
</dbReference>